<keyword evidence="7" id="KW-1278">Translocase</keyword>
<dbReference type="PROSITE" id="PS50893">
    <property type="entry name" value="ABC_TRANSPORTER_2"/>
    <property type="match status" value="1"/>
</dbReference>
<keyword evidence="6 10" id="KW-0067">ATP-binding</keyword>
<dbReference type="Proteomes" id="UP000050973">
    <property type="component" value="Unassembled WGS sequence"/>
</dbReference>
<feature type="domain" description="ABC transporter" evidence="9">
    <location>
        <begin position="4"/>
        <end position="238"/>
    </location>
</feature>
<dbReference type="GO" id="GO:0016887">
    <property type="term" value="F:ATP hydrolysis activity"/>
    <property type="evidence" value="ECO:0007669"/>
    <property type="project" value="InterPro"/>
</dbReference>
<dbReference type="GO" id="GO:0042626">
    <property type="term" value="F:ATPase-coupled transmembrane transporter activity"/>
    <property type="evidence" value="ECO:0007669"/>
    <property type="project" value="TreeGrafter"/>
</dbReference>
<comment type="similarity">
    <text evidence="2">Belongs to the ABC transporter superfamily.</text>
</comment>
<protein>
    <submittedName>
        <fullName evidence="10">ABC transporter, ATP-binding protein</fullName>
    </submittedName>
</protein>
<dbReference type="SUPFAM" id="SSF52540">
    <property type="entry name" value="P-loop containing nucleoside triphosphate hydrolases"/>
    <property type="match status" value="1"/>
</dbReference>
<dbReference type="InterPro" id="IPR050095">
    <property type="entry name" value="ECF_ABC_transporter_ATP-bd"/>
</dbReference>
<accession>A0A0R1WNI4</accession>
<reference evidence="10 11" key="1">
    <citation type="journal article" date="2015" name="Genome Announc.">
        <title>Expanding the biotechnology potential of lactobacilli through comparative genomics of 213 strains and associated genera.</title>
        <authorList>
            <person name="Sun Z."/>
            <person name="Harris H.M."/>
            <person name="McCann A."/>
            <person name="Guo C."/>
            <person name="Argimon S."/>
            <person name="Zhang W."/>
            <person name="Yang X."/>
            <person name="Jeffery I.B."/>
            <person name="Cooney J.C."/>
            <person name="Kagawa T.F."/>
            <person name="Liu W."/>
            <person name="Song Y."/>
            <person name="Salvetti E."/>
            <person name="Wrobel A."/>
            <person name="Rasinkangas P."/>
            <person name="Parkhill J."/>
            <person name="Rea M.C."/>
            <person name="O'Sullivan O."/>
            <person name="Ritari J."/>
            <person name="Douillard F.P."/>
            <person name="Paul Ross R."/>
            <person name="Yang R."/>
            <person name="Briner A.E."/>
            <person name="Felis G.E."/>
            <person name="de Vos W.M."/>
            <person name="Barrangou R."/>
            <person name="Klaenhammer T.R."/>
            <person name="Caufield P.W."/>
            <person name="Cui Y."/>
            <person name="Zhang H."/>
            <person name="O'Toole P.W."/>
        </authorList>
    </citation>
    <scope>NUCLEOTIDE SEQUENCE [LARGE SCALE GENOMIC DNA]</scope>
    <source>
        <strain evidence="10 11">DSM 4864</strain>
    </source>
</reference>
<dbReference type="Gene3D" id="3.40.50.300">
    <property type="entry name" value="P-loop containing nucleotide triphosphate hydrolases"/>
    <property type="match status" value="1"/>
</dbReference>
<dbReference type="InterPro" id="IPR017871">
    <property type="entry name" value="ABC_transporter-like_CS"/>
</dbReference>
<gene>
    <name evidence="10" type="ORF">FC49_GL000714</name>
</gene>
<dbReference type="InterPro" id="IPR015856">
    <property type="entry name" value="ABC_transpr_CbiO/EcfA_su"/>
</dbReference>
<evidence type="ECO:0000256" key="6">
    <source>
        <dbReference type="ARBA" id="ARBA00022840"/>
    </source>
</evidence>
<evidence type="ECO:0000256" key="8">
    <source>
        <dbReference type="ARBA" id="ARBA00023136"/>
    </source>
</evidence>
<keyword evidence="8" id="KW-0472">Membrane</keyword>
<comment type="caution">
    <text evidence="10">The sequence shown here is derived from an EMBL/GenBank/DDBJ whole genome shotgun (WGS) entry which is preliminary data.</text>
</comment>
<dbReference type="PANTHER" id="PTHR43553:SF24">
    <property type="entry name" value="ENERGY-COUPLING FACTOR TRANSPORTER ATP-BINDING PROTEIN ECFA1"/>
    <property type="match status" value="1"/>
</dbReference>
<dbReference type="InterPro" id="IPR027417">
    <property type="entry name" value="P-loop_NTPase"/>
</dbReference>
<dbReference type="EMBL" id="AZGE01000002">
    <property type="protein sequence ID" value="KRM16611.1"/>
    <property type="molecule type" value="Genomic_DNA"/>
</dbReference>
<dbReference type="PANTHER" id="PTHR43553">
    <property type="entry name" value="HEAVY METAL TRANSPORTER"/>
    <property type="match status" value="1"/>
</dbReference>
<dbReference type="RefSeq" id="WP_003714523.1">
    <property type="nucleotide sequence ID" value="NZ_AZGE01000002.1"/>
</dbReference>
<evidence type="ECO:0000313" key="11">
    <source>
        <dbReference type="Proteomes" id="UP000050973"/>
    </source>
</evidence>
<evidence type="ECO:0000256" key="2">
    <source>
        <dbReference type="ARBA" id="ARBA00005417"/>
    </source>
</evidence>
<dbReference type="GO" id="GO:0043190">
    <property type="term" value="C:ATP-binding cassette (ABC) transporter complex"/>
    <property type="evidence" value="ECO:0007669"/>
    <property type="project" value="TreeGrafter"/>
</dbReference>
<dbReference type="SMART" id="SM00382">
    <property type="entry name" value="AAA"/>
    <property type="match status" value="1"/>
</dbReference>
<dbReference type="GO" id="GO:0005524">
    <property type="term" value="F:ATP binding"/>
    <property type="evidence" value="ECO:0007669"/>
    <property type="project" value="UniProtKB-KW"/>
</dbReference>
<dbReference type="NCBIfam" id="TIGR04520">
    <property type="entry name" value="ECF_ATPase_1"/>
    <property type="match status" value="1"/>
</dbReference>
<dbReference type="AlphaFoldDB" id="A0A0R1WNI4"/>
<evidence type="ECO:0000256" key="1">
    <source>
        <dbReference type="ARBA" id="ARBA00004202"/>
    </source>
</evidence>
<dbReference type="CDD" id="cd03225">
    <property type="entry name" value="ABC_cobalt_CbiO_domain1"/>
    <property type="match status" value="1"/>
</dbReference>
<dbReference type="Pfam" id="PF00005">
    <property type="entry name" value="ABC_tran"/>
    <property type="match status" value="1"/>
</dbReference>
<dbReference type="PROSITE" id="PS00211">
    <property type="entry name" value="ABC_TRANSPORTER_1"/>
    <property type="match status" value="1"/>
</dbReference>
<keyword evidence="4" id="KW-1003">Cell membrane</keyword>
<comment type="subcellular location">
    <subcellularLocation>
        <location evidence="1">Cell membrane</location>
        <topology evidence="1">Peripheral membrane protein</topology>
    </subcellularLocation>
</comment>
<evidence type="ECO:0000256" key="4">
    <source>
        <dbReference type="ARBA" id="ARBA00022475"/>
    </source>
</evidence>
<evidence type="ECO:0000256" key="7">
    <source>
        <dbReference type="ARBA" id="ARBA00022967"/>
    </source>
</evidence>
<evidence type="ECO:0000256" key="3">
    <source>
        <dbReference type="ARBA" id="ARBA00022448"/>
    </source>
</evidence>
<dbReference type="FunFam" id="3.40.50.300:FF:000224">
    <property type="entry name" value="Energy-coupling factor transporter ATP-binding protein EcfA"/>
    <property type="match status" value="1"/>
</dbReference>
<dbReference type="InterPro" id="IPR003439">
    <property type="entry name" value="ABC_transporter-like_ATP-bd"/>
</dbReference>
<name>A0A0R1WNI4_9LACO</name>
<dbReference type="NCBIfam" id="NF010167">
    <property type="entry name" value="PRK13648.1"/>
    <property type="match status" value="1"/>
</dbReference>
<dbReference type="PATRIC" id="fig|1423779.3.peg.724"/>
<organism evidence="10 11">
    <name type="scientific">Limosilactobacillus oris DSM 4864</name>
    <dbReference type="NCBI Taxonomy" id="1423779"/>
    <lineage>
        <taxon>Bacteria</taxon>
        <taxon>Bacillati</taxon>
        <taxon>Bacillota</taxon>
        <taxon>Bacilli</taxon>
        <taxon>Lactobacillales</taxon>
        <taxon>Lactobacillaceae</taxon>
        <taxon>Limosilactobacillus</taxon>
    </lineage>
</organism>
<evidence type="ECO:0000313" key="10">
    <source>
        <dbReference type="EMBL" id="KRM16611.1"/>
    </source>
</evidence>
<proteinExistence type="inferred from homology"/>
<evidence type="ECO:0000256" key="5">
    <source>
        <dbReference type="ARBA" id="ARBA00022741"/>
    </source>
</evidence>
<dbReference type="InterPro" id="IPR003593">
    <property type="entry name" value="AAA+_ATPase"/>
</dbReference>
<dbReference type="InterPro" id="IPR030947">
    <property type="entry name" value="EcfA_1"/>
</dbReference>
<keyword evidence="3" id="KW-0813">Transport</keyword>
<keyword evidence="5" id="KW-0547">Nucleotide-binding</keyword>
<evidence type="ECO:0000259" key="9">
    <source>
        <dbReference type="PROSITE" id="PS50893"/>
    </source>
</evidence>
<sequence length="275" mass="29670">MDGIKLENITYTYPGASQPVLKKLNLQLPRGQWTTLIGKNGSGKSTIARLIDGLLVADEGQVIVNGLTVTEDHLTTLHRQVGIVFQNPDNQFVGATVADDIAFGLENQQLPRDEMTRRIDKALARVGMSQLADTEPSLLSGGQKQRVAIAGILALEPQVIILDEATSMLDPAGRQTVLNLLAQLRQEESLTIITITHDPVEMTMADKIVVVDQQGIADEGPAGEILCQADLLHRLGVGIPVAQDLSERLAALGVAVPAGYLTTNEMVEWLCRKLS</sequence>